<dbReference type="SUPFAM" id="SSF52777">
    <property type="entry name" value="CoA-dependent acyltransferases"/>
    <property type="match status" value="1"/>
</dbReference>
<evidence type="ECO:0000256" key="11">
    <source>
        <dbReference type="SAM" id="MobiDB-lite"/>
    </source>
</evidence>
<dbReference type="GO" id="GO:0019432">
    <property type="term" value="P:triglyceride biosynthetic process"/>
    <property type="evidence" value="ECO:0000318"/>
    <property type="project" value="GO_Central"/>
</dbReference>
<dbReference type="GO" id="GO:0005789">
    <property type="term" value="C:endoplasmic reticulum membrane"/>
    <property type="evidence" value="ECO:0007669"/>
    <property type="project" value="UniProtKB-SubCell"/>
</dbReference>
<evidence type="ECO:0000256" key="10">
    <source>
        <dbReference type="ARBA" id="ARBA00048109"/>
    </source>
</evidence>
<accession>A0A8I6XUN4</accession>
<evidence type="ECO:0000256" key="4">
    <source>
        <dbReference type="ARBA" id="ARBA00005189"/>
    </source>
</evidence>
<evidence type="ECO:0000256" key="6">
    <source>
        <dbReference type="ARBA" id="ARBA00022824"/>
    </source>
</evidence>
<proteinExistence type="inferred from homology"/>
<dbReference type="EnsemblPlants" id="HORVU.MOREX.r3.3HG0232020.1">
    <property type="protein sequence ID" value="HORVU.MOREX.r3.3HG0232020.1"/>
    <property type="gene ID" value="HORVU.MOREX.r3.3HG0232020"/>
</dbReference>
<comment type="pathway">
    <text evidence="4">Lipid metabolism.</text>
</comment>
<dbReference type="Gramene" id="HORVU.MOREX.r3.3HG0232020.1">
    <property type="protein sequence ID" value="HORVU.MOREX.r3.3HG0232020.1"/>
    <property type="gene ID" value="HORVU.MOREX.r3.3HG0232020"/>
</dbReference>
<dbReference type="GO" id="GO:0004144">
    <property type="term" value="F:diacylglycerol O-acyltransferase activity"/>
    <property type="evidence" value="ECO:0007669"/>
    <property type="project" value="UniProtKB-EC"/>
</dbReference>
<evidence type="ECO:0000313" key="14">
    <source>
        <dbReference type="EnsemblPlants" id="HORVU.MOREX.r3.3HG0232020.1"/>
    </source>
</evidence>
<dbReference type="SMR" id="A0A8I6XUN4"/>
<feature type="domain" description="O-acyltransferase WSD1-like N-terminal" evidence="12">
    <location>
        <begin position="75"/>
        <end position="296"/>
    </location>
</feature>
<comment type="pathway">
    <text evidence="3">Glycerolipid metabolism; triacylglycerol biosynthesis.</text>
</comment>
<evidence type="ECO:0000256" key="7">
    <source>
        <dbReference type="ARBA" id="ARBA00023315"/>
    </source>
</evidence>
<gene>
    <name evidence="14" type="primary">LOC123439395</name>
</gene>
<dbReference type="InterPro" id="IPR004255">
    <property type="entry name" value="O-acyltransferase_WSD1_N"/>
</dbReference>
<protein>
    <recommendedName>
        <fullName evidence="16">Diacylglycerol O-acyltransferase</fullName>
    </recommendedName>
</protein>
<evidence type="ECO:0000256" key="2">
    <source>
        <dbReference type="ARBA" id="ARBA00004586"/>
    </source>
</evidence>
<dbReference type="InterPro" id="IPR023213">
    <property type="entry name" value="CAT-like_dom_sf"/>
</dbReference>
<evidence type="ECO:0000313" key="15">
    <source>
        <dbReference type="Proteomes" id="UP000011116"/>
    </source>
</evidence>
<dbReference type="Gene3D" id="3.30.559.10">
    <property type="entry name" value="Chloramphenicol acetyltransferase-like domain"/>
    <property type="match status" value="1"/>
</dbReference>
<keyword evidence="15" id="KW-1185">Reference proteome</keyword>
<dbReference type="GO" id="GO:0008374">
    <property type="term" value="F:O-acyltransferase activity"/>
    <property type="evidence" value="ECO:0000318"/>
    <property type="project" value="GO_Central"/>
</dbReference>
<name>A0A8I6XUN4_HORVV</name>
<dbReference type="Proteomes" id="UP000011116">
    <property type="component" value="Chromosome 3H"/>
</dbReference>
<dbReference type="Gramene" id="HORVU.MOREX.r2.3HG0192580.1">
    <property type="protein sequence ID" value="HORVU.MOREX.r2.3HG0192580.1"/>
    <property type="gene ID" value="HORVU.MOREX.r2.3HG0192580"/>
</dbReference>
<evidence type="ECO:0000256" key="1">
    <source>
        <dbReference type="ARBA" id="ARBA00004162"/>
    </source>
</evidence>
<dbReference type="PANTHER" id="PTHR31650:SF43">
    <property type="entry name" value="DIACYLGLYCEROL O-ACYLTRANSFERASE"/>
    <property type="match status" value="1"/>
</dbReference>
<comment type="similarity">
    <text evidence="8">In the N-terminal section; belongs to the long-chain O-acyltransferase family.</text>
</comment>
<feature type="region of interest" description="Disordered" evidence="11">
    <location>
        <begin position="184"/>
        <end position="203"/>
    </location>
</feature>
<evidence type="ECO:0000259" key="12">
    <source>
        <dbReference type="Pfam" id="PF03007"/>
    </source>
</evidence>
<dbReference type="PANTHER" id="PTHR31650">
    <property type="entry name" value="O-ACYLTRANSFERASE (WSD1-LIKE) FAMILY PROTEIN"/>
    <property type="match status" value="1"/>
</dbReference>
<dbReference type="InterPro" id="IPR009721">
    <property type="entry name" value="O-acyltransferase_WSD1_C"/>
</dbReference>
<evidence type="ECO:0000259" key="13">
    <source>
        <dbReference type="Pfam" id="PF06974"/>
    </source>
</evidence>
<evidence type="ECO:0000256" key="3">
    <source>
        <dbReference type="ARBA" id="ARBA00004771"/>
    </source>
</evidence>
<dbReference type="GO" id="GO:0005886">
    <property type="term" value="C:plasma membrane"/>
    <property type="evidence" value="ECO:0000318"/>
    <property type="project" value="GO_Central"/>
</dbReference>
<dbReference type="InterPro" id="IPR045034">
    <property type="entry name" value="O-acyltransferase_WSD1-like"/>
</dbReference>
<sequence length="505" mass="56351">MEVGANVATPANRPLSVRVSSTEKGCADTSTDEDPMSPFGRVMEEMGVYIVLVMGLGTPVNLPVFRAGIETELIPRFPRFRSIQVMDGFKDGKPRWVQTTVNVDNHIVVPRMDTAAVASDPEKAVEDYVASLSTLPMDKRRPLWEFHFLDFPTSEATSTTVLRVHHSIGDGMSIMTLLMASSRSTDDPERLPAMPPLPRRTGAIYKQRPRPSLSSLGDCLAWVWSYFVLVWHTLVDVALLSATLLFLRDPPTMFTRLPDKGESPRRKRLVHQSLNLDDVKLIKTAMNCVPKTINDVLVGVASMALSQYYFRKSGNAKTMKIRLRSILPVNIRPLSSRQIYVTKVETGNQLSILMCPFHIAWHDDPLEYVRKAKRSIHKKKSSLEVIFSHVASNFLVKYFGAKIGAFVFRRFSTRTSIVLSNVLGPAEHITLCGHPIAFMAISACGQPQALIVHYLNYGSTVKVILAADDTQFPNCHELLEDFGNSIRLIKDAAGLKTLKTSIEIE</sequence>
<reference evidence="14" key="3">
    <citation type="submission" date="2022-01" db="UniProtKB">
        <authorList>
            <consortium name="EnsemblPlants"/>
        </authorList>
    </citation>
    <scope>IDENTIFICATION</scope>
    <source>
        <strain evidence="14">subsp. vulgare</strain>
    </source>
</reference>
<dbReference type="Pfam" id="PF06974">
    <property type="entry name" value="WS_DGAT_C"/>
    <property type="match status" value="1"/>
</dbReference>
<feature type="region of interest" description="Disordered" evidence="11">
    <location>
        <begin position="14"/>
        <end position="38"/>
    </location>
</feature>
<dbReference type="AlphaFoldDB" id="A0A8I6XUN4"/>
<comment type="subcellular location">
    <subcellularLocation>
        <location evidence="1">Cell membrane</location>
        <topology evidence="1">Single-pass membrane protein</topology>
    </subcellularLocation>
    <subcellularLocation>
        <location evidence="2">Endoplasmic reticulum membrane</location>
    </subcellularLocation>
</comment>
<evidence type="ECO:0000256" key="5">
    <source>
        <dbReference type="ARBA" id="ARBA00022679"/>
    </source>
</evidence>
<dbReference type="UniPathway" id="UPA00282"/>
<reference evidence="15" key="1">
    <citation type="journal article" date="2012" name="Nature">
        <title>A physical, genetic and functional sequence assembly of the barley genome.</title>
        <authorList>
            <consortium name="The International Barley Genome Sequencing Consortium"/>
            <person name="Mayer K.F."/>
            <person name="Waugh R."/>
            <person name="Brown J.W."/>
            <person name="Schulman A."/>
            <person name="Langridge P."/>
            <person name="Platzer M."/>
            <person name="Fincher G.B."/>
            <person name="Muehlbauer G.J."/>
            <person name="Sato K."/>
            <person name="Close T.J."/>
            <person name="Wise R.P."/>
            <person name="Stein N."/>
        </authorList>
    </citation>
    <scope>NUCLEOTIDE SEQUENCE [LARGE SCALE GENOMIC DNA]</scope>
    <source>
        <strain evidence="15">cv. Morex</strain>
    </source>
</reference>
<feature type="domain" description="O-acyltransferase WSD1 C-terminal" evidence="13">
    <location>
        <begin position="347"/>
        <end position="490"/>
    </location>
</feature>
<keyword evidence="7" id="KW-0012">Acyltransferase</keyword>
<evidence type="ECO:0008006" key="16">
    <source>
        <dbReference type="Google" id="ProtNLM"/>
    </source>
</evidence>
<reference evidence="14" key="2">
    <citation type="submission" date="2020-10" db="EMBL/GenBank/DDBJ databases">
        <authorList>
            <person name="Scholz U."/>
            <person name="Mascher M."/>
            <person name="Fiebig A."/>
        </authorList>
    </citation>
    <scope>NUCLEOTIDE SEQUENCE [LARGE SCALE GENOMIC DNA]</scope>
    <source>
        <strain evidence="14">cv. Morex</strain>
    </source>
</reference>
<keyword evidence="5" id="KW-0808">Transferase</keyword>
<evidence type="ECO:0000256" key="9">
    <source>
        <dbReference type="ARBA" id="ARBA00047604"/>
    </source>
</evidence>
<comment type="catalytic activity">
    <reaction evidence="9">
        <text>a long chain fatty alcohol + a fatty acyl-CoA = a long-chain alcohol wax ester + CoA</text>
        <dbReference type="Rhea" id="RHEA:38443"/>
        <dbReference type="ChEBI" id="CHEBI:17135"/>
        <dbReference type="ChEBI" id="CHEBI:57287"/>
        <dbReference type="ChEBI" id="CHEBI:77636"/>
        <dbReference type="ChEBI" id="CHEBI:235323"/>
        <dbReference type="EC" id="2.3.1.75"/>
    </reaction>
</comment>
<organism evidence="14 15">
    <name type="scientific">Hordeum vulgare subsp. vulgare</name>
    <name type="common">Domesticated barley</name>
    <dbReference type="NCBI Taxonomy" id="112509"/>
    <lineage>
        <taxon>Eukaryota</taxon>
        <taxon>Viridiplantae</taxon>
        <taxon>Streptophyta</taxon>
        <taxon>Embryophyta</taxon>
        <taxon>Tracheophyta</taxon>
        <taxon>Spermatophyta</taxon>
        <taxon>Magnoliopsida</taxon>
        <taxon>Liliopsida</taxon>
        <taxon>Poales</taxon>
        <taxon>Poaceae</taxon>
        <taxon>BOP clade</taxon>
        <taxon>Pooideae</taxon>
        <taxon>Triticodae</taxon>
        <taxon>Triticeae</taxon>
        <taxon>Hordeinae</taxon>
        <taxon>Hordeum</taxon>
    </lineage>
</organism>
<dbReference type="Pfam" id="PF03007">
    <property type="entry name" value="WS_DGAT_cat"/>
    <property type="match status" value="1"/>
</dbReference>
<comment type="catalytic activity">
    <reaction evidence="10">
        <text>an acyl-CoA + a 1,2-diacyl-sn-glycerol = a triacyl-sn-glycerol + CoA</text>
        <dbReference type="Rhea" id="RHEA:10868"/>
        <dbReference type="ChEBI" id="CHEBI:17815"/>
        <dbReference type="ChEBI" id="CHEBI:57287"/>
        <dbReference type="ChEBI" id="CHEBI:58342"/>
        <dbReference type="ChEBI" id="CHEBI:64615"/>
        <dbReference type="EC" id="2.3.1.20"/>
    </reaction>
</comment>
<dbReference type="GO" id="GO:0047196">
    <property type="term" value="F:long-chain-alcohol O-fatty-acyltransferase activity"/>
    <property type="evidence" value="ECO:0007669"/>
    <property type="project" value="UniProtKB-EC"/>
</dbReference>
<keyword evidence="6" id="KW-0256">Endoplasmic reticulum</keyword>
<evidence type="ECO:0000256" key="8">
    <source>
        <dbReference type="ARBA" id="ARBA00024360"/>
    </source>
</evidence>